<evidence type="ECO:0000313" key="2">
    <source>
        <dbReference type="EMBL" id="MBJ3808892.1"/>
    </source>
</evidence>
<dbReference type="Proteomes" id="UP000634780">
    <property type="component" value="Unassembled WGS sequence"/>
</dbReference>
<dbReference type="EMBL" id="JAEKOZ010000009">
    <property type="protein sequence ID" value="MBJ3808892.1"/>
    <property type="molecule type" value="Genomic_DNA"/>
</dbReference>
<name>A0ABS0X6Q3_9ACTN</name>
<feature type="region of interest" description="Disordered" evidence="1">
    <location>
        <begin position="58"/>
        <end position="106"/>
    </location>
</feature>
<evidence type="ECO:0000256" key="1">
    <source>
        <dbReference type="SAM" id="MobiDB-lite"/>
    </source>
</evidence>
<organism evidence="2 3">
    <name type="scientific">Streptomyces flavofungini</name>
    <dbReference type="NCBI Taxonomy" id="68200"/>
    <lineage>
        <taxon>Bacteria</taxon>
        <taxon>Bacillati</taxon>
        <taxon>Actinomycetota</taxon>
        <taxon>Actinomycetes</taxon>
        <taxon>Kitasatosporales</taxon>
        <taxon>Streptomycetaceae</taxon>
        <taxon>Streptomyces</taxon>
    </lineage>
</organism>
<protein>
    <submittedName>
        <fullName evidence="2">Uncharacterized protein</fullName>
    </submittedName>
</protein>
<sequence length="106" mass="11598">MALHDDLTAIQRCVDELVRTMGQVERRAGAELAGVDFRRVRMDTDHLRESVALLRAAATSAAAPPTPSAPPKPRPDLVTIPDTPYDRSLWTDSDDEGLGARDRHAP</sequence>
<keyword evidence="3" id="KW-1185">Reference proteome</keyword>
<evidence type="ECO:0000313" key="3">
    <source>
        <dbReference type="Proteomes" id="UP000634780"/>
    </source>
</evidence>
<accession>A0ABS0X6Q3</accession>
<gene>
    <name evidence="2" type="ORF">JGB26_17520</name>
</gene>
<proteinExistence type="predicted"/>
<reference evidence="2 3" key="1">
    <citation type="submission" date="2020-12" db="EMBL/GenBank/DDBJ databases">
        <title>Streptomyces typhae sp. nov., a novel endophytic actinomycete isolated from the root of cattail pollen (Typha angustifolia L.).</title>
        <authorList>
            <person name="Peng C."/>
            <person name="Liu C."/>
        </authorList>
    </citation>
    <scope>NUCLEOTIDE SEQUENCE [LARGE SCALE GENOMIC DNA]</scope>
    <source>
        <strain evidence="2 3">JCM 4753</strain>
    </source>
</reference>
<comment type="caution">
    <text evidence="2">The sequence shown here is derived from an EMBL/GenBank/DDBJ whole genome shotgun (WGS) entry which is preliminary data.</text>
</comment>
<dbReference type="RefSeq" id="WP_190114532.1">
    <property type="nucleotide sequence ID" value="NZ_BMVR01000002.1"/>
</dbReference>